<dbReference type="RefSeq" id="WP_203823116.1">
    <property type="nucleotide sequence ID" value="NZ_BAAABP010000005.1"/>
</dbReference>
<sequence length="56" mass="6143">MTELEGLLNAYRLATAPQEGVWSPIEAERQELRANEAAREIADLLARADAPLPVLV</sequence>
<gene>
    <name evidence="1" type="ORF">Afe05nite_86360</name>
</gene>
<proteinExistence type="predicted"/>
<accession>A0A919J8H8</accession>
<protein>
    <submittedName>
        <fullName evidence="1">Uncharacterized protein</fullName>
    </submittedName>
</protein>
<organism evidence="1 2">
    <name type="scientific">Paractinoplanes ferrugineus</name>
    <dbReference type="NCBI Taxonomy" id="113564"/>
    <lineage>
        <taxon>Bacteria</taxon>
        <taxon>Bacillati</taxon>
        <taxon>Actinomycetota</taxon>
        <taxon>Actinomycetes</taxon>
        <taxon>Micromonosporales</taxon>
        <taxon>Micromonosporaceae</taxon>
        <taxon>Paractinoplanes</taxon>
    </lineage>
</organism>
<keyword evidence="2" id="KW-1185">Reference proteome</keyword>
<dbReference type="AlphaFoldDB" id="A0A919J8H8"/>
<name>A0A919J8H8_9ACTN</name>
<dbReference type="EMBL" id="BOMM01000100">
    <property type="protein sequence ID" value="GIE16796.1"/>
    <property type="molecule type" value="Genomic_DNA"/>
</dbReference>
<reference evidence="1" key="1">
    <citation type="submission" date="2021-01" db="EMBL/GenBank/DDBJ databases">
        <title>Whole genome shotgun sequence of Actinoplanes ferrugineus NBRC 15555.</title>
        <authorList>
            <person name="Komaki H."/>
            <person name="Tamura T."/>
        </authorList>
    </citation>
    <scope>NUCLEOTIDE SEQUENCE</scope>
    <source>
        <strain evidence="1">NBRC 15555</strain>
    </source>
</reference>
<evidence type="ECO:0000313" key="2">
    <source>
        <dbReference type="Proteomes" id="UP000598174"/>
    </source>
</evidence>
<dbReference type="Proteomes" id="UP000598174">
    <property type="component" value="Unassembled WGS sequence"/>
</dbReference>
<evidence type="ECO:0000313" key="1">
    <source>
        <dbReference type="EMBL" id="GIE16796.1"/>
    </source>
</evidence>
<comment type="caution">
    <text evidence="1">The sequence shown here is derived from an EMBL/GenBank/DDBJ whole genome shotgun (WGS) entry which is preliminary data.</text>
</comment>